<dbReference type="InterPro" id="IPR027417">
    <property type="entry name" value="P-loop_NTPase"/>
</dbReference>
<organism evidence="12 13">
    <name type="scientific">Acholeplasma hippikon</name>
    <dbReference type="NCBI Taxonomy" id="264636"/>
    <lineage>
        <taxon>Bacteria</taxon>
        <taxon>Bacillati</taxon>
        <taxon>Mycoplasmatota</taxon>
        <taxon>Mollicutes</taxon>
        <taxon>Acholeplasmatales</taxon>
        <taxon>Acholeplasmataceae</taxon>
        <taxon>Acholeplasma</taxon>
    </lineage>
</organism>
<keyword evidence="6 11" id="KW-0547">Nucleotide-binding</keyword>
<feature type="binding site" evidence="11">
    <location>
        <begin position="10"/>
        <end position="15"/>
    </location>
    <ligand>
        <name>ATP</name>
        <dbReference type="ChEBI" id="CHEBI:30616"/>
    </ligand>
</feature>
<keyword evidence="5 11" id="KW-0808">Transferase</keyword>
<sequence length="160" mass="18209">MRIYLIGMPGSGKSTIGKKLAEKLNVNYIDLDDFIAERNMMFIEDIINQYGEQVFREKETEALMALTDFHGVVATGGGVVTVKKNKAIMDGVKVYLDTPIDTIKVRLENSFQRPLLKQTSLEELYDKRFLKYQDFADIIISNHDTVTACVERILKAIEVK</sequence>
<evidence type="ECO:0000256" key="8">
    <source>
        <dbReference type="ARBA" id="ARBA00022840"/>
    </source>
</evidence>
<dbReference type="PRINTS" id="PR01100">
    <property type="entry name" value="SHIKIMTKNASE"/>
</dbReference>
<dbReference type="STRING" id="1408416.GCA_000702765_00898"/>
<dbReference type="GO" id="GO:0008652">
    <property type="term" value="P:amino acid biosynthetic process"/>
    <property type="evidence" value="ECO:0007669"/>
    <property type="project" value="UniProtKB-KW"/>
</dbReference>
<feature type="binding site" evidence="11">
    <location>
        <position position="14"/>
    </location>
    <ligand>
        <name>Mg(2+)</name>
        <dbReference type="ChEBI" id="CHEBI:18420"/>
    </ligand>
</feature>
<feature type="binding site" evidence="11">
    <location>
        <position position="32"/>
    </location>
    <ligand>
        <name>substrate</name>
    </ligand>
</feature>
<reference evidence="12 13" key="1">
    <citation type="submission" date="2019-01" db="EMBL/GenBank/DDBJ databases">
        <authorList>
            <consortium name="Pathogen Informatics"/>
        </authorList>
    </citation>
    <scope>NUCLEOTIDE SEQUENCE [LARGE SCALE GENOMIC DNA]</scope>
    <source>
        <strain evidence="12 13">NCTC10172</strain>
    </source>
</reference>
<evidence type="ECO:0000256" key="4">
    <source>
        <dbReference type="ARBA" id="ARBA00022605"/>
    </source>
</evidence>
<dbReference type="GO" id="GO:0005524">
    <property type="term" value="F:ATP binding"/>
    <property type="evidence" value="ECO:0007669"/>
    <property type="project" value="UniProtKB-UniRule"/>
</dbReference>
<evidence type="ECO:0000313" key="12">
    <source>
        <dbReference type="EMBL" id="VEU82569.1"/>
    </source>
</evidence>
<keyword evidence="7 11" id="KW-0418">Kinase</keyword>
<dbReference type="PANTHER" id="PTHR21087">
    <property type="entry name" value="SHIKIMATE KINASE"/>
    <property type="match status" value="1"/>
</dbReference>
<dbReference type="EMBL" id="LR215050">
    <property type="protein sequence ID" value="VEU82569.1"/>
    <property type="molecule type" value="Genomic_DNA"/>
</dbReference>
<keyword evidence="13" id="KW-1185">Reference proteome</keyword>
<feature type="binding site" evidence="11">
    <location>
        <position position="128"/>
    </location>
    <ligand>
        <name>substrate</name>
    </ligand>
</feature>
<keyword evidence="11" id="KW-0963">Cytoplasm</keyword>
<dbReference type="HAMAP" id="MF_00109">
    <property type="entry name" value="Shikimate_kinase"/>
    <property type="match status" value="1"/>
</dbReference>
<dbReference type="GO" id="GO:0009423">
    <property type="term" value="P:chorismate biosynthetic process"/>
    <property type="evidence" value="ECO:0007669"/>
    <property type="project" value="UniProtKB-UniRule"/>
</dbReference>
<dbReference type="KEGG" id="ahk:NCTC10172_00586"/>
<comment type="cofactor">
    <cofactor evidence="11">
        <name>Mg(2+)</name>
        <dbReference type="ChEBI" id="CHEBI:18420"/>
    </cofactor>
    <text evidence="11">Binds 1 Mg(2+) ion per subunit.</text>
</comment>
<dbReference type="Proteomes" id="UP000290909">
    <property type="component" value="Chromosome"/>
</dbReference>
<dbReference type="InterPro" id="IPR031322">
    <property type="entry name" value="Shikimate/glucono_kinase"/>
</dbReference>
<keyword evidence="4 11" id="KW-0028">Amino-acid biosynthesis</keyword>
<evidence type="ECO:0000256" key="2">
    <source>
        <dbReference type="ARBA" id="ARBA00006997"/>
    </source>
</evidence>
<gene>
    <name evidence="12" type="primary">aroL</name>
    <name evidence="11" type="synonym">aroK</name>
    <name evidence="12" type="ORF">NCTC10172_00586</name>
</gene>
<comment type="catalytic activity">
    <reaction evidence="10 11">
        <text>shikimate + ATP = 3-phosphoshikimate + ADP + H(+)</text>
        <dbReference type="Rhea" id="RHEA:13121"/>
        <dbReference type="ChEBI" id="CHEBI:15378"/>
        <dbReference type="ChEBI" id="CHEBI:30616"/>
        <dbReference type="ChEBI" id="CHEBI:36208"/>
        <dbReference type="ChEBI" id="CHEBI:145989"/>
        <dbReference type="ChEBI" id="CHEBI:456216"/>
        <dbReference type="EC" id="2.7.1.71"/>
    </reaction>
</comment>
<dbReference type="CDD" id="cd00464">
    <property type="entry name" value="SK"/>
    <property type="match status" value="1"/>
</dbReference>
<protein>
    <recommendedName>
        <fullName evidence="3 11">Shikimate kinase</fullName>
        <shortName evidence="11">SK</shortName>
        <ecNumber evidence="3 11">2.7.1.71</ecNumber>
    </recommendedName>
</protein>
<dbReference type="GO" id="GO:0005829">
    <property type="term" value="C:cytosol"/>
    <property type="evidence" value="ECO:0007669"/>
    <property type="project" value="TreeGrafter"/>
</dbReference>
<dbReference type="SUPFAM" id="SSF52540">
    <property type="entry name" value="P-loop containing nucleoside triphosphate hydrolases"/>
    <property type="match status" value="1"/>
</dbReference>
<comment type="caution">
    <text evidence="11">Lacks conserved residue(s) required for the propagation of feature annotation.</text>
</comment>
<dbReference type="PROSITE" id="PS01128">
    <property type="entry name" value="SHIKIMATE_KINASE"/>
    <property type="match status" value="1"/>
</dbReference>
<proteinExistence type="inferred from homology"/>
<dbReference type="EC" id="2.7.1.71" evidence="3 11"/>
<comment type="subunit">
    <text evidence="11">Monomer.</text>
</comment>
<evidence type="ECO:0000256" key="6">
    <source>
        <dbReference type="ARBA" id="ARBA00022741"/>
    </source>
</evidence>
<dbReference type="PANTHER" id="PTHR21087:SF16">
    <property type="entry name" value="SHIKIMATE KINASE 1, CHLOROPLASTIC"/>
    <property type="match status" value="1"/>
</dbReference>
<keyword evidence="11" id="KW-0460">Magnesium</keyword>
<keyword evidence="8 11" id="KW-0067">ATP-binding</keyword>
<dbReference type="InterPro" id="IPR000623">
    <property type="entry name" value="Shikimate_kinase/TSH1"/>
</dbReference>
<dbReference type="UniPathway" id="UPA00053">
    <property type="reaction ID" value="UER00088"/>
</dbReference>
<evidence type="ECO:0000256" key="7">
    <source>
        <dbReference type="ARBA" id="ARBA00022777"/>
    </source>
</evidence>
<comment type="pathway">
    <text evidence="1 11">Metabolic intermediate biosynthesis; chorismate biosynthesis; chorismate from D-erythrose 4-phosphate and phosphoenolpyruvate: step 5/7.</text>
</comment>
<comment type="function">
    <text evidence="11">Catalyzes the specific phosphorylation of the 3-hydroxyl group of shikimic acid using ATP as a cosubstrate.</text>
</comment>
<feature type="binding site" evidence="11">
    <location>
        <position position="113"/>
    </location>
    <ligand>
        <name>ATP</name>
        <dbReference type="ChEBI" id="CHEBI:30616"/>
    </ligand>
</feature>
<accession>A0A449BJD0</accession>
<evidence type="ECO:0000313" key="13">
    <source>
        <dbReference type="Proteomes" id="UP000290909"/>
    </source>
</evidence>
<keyword evidence="11" id="KW-0479">Metal-binding</keyword>
<dbReference type="InterPro" id="IPR023000">
    <property type="entry name" value="Shikimate_kinase_CS"/>
</dbReference>
<evidence type="ECO:0000256" key="11">
    <source>
        <dbReference type="HAMAP-Rule" id="MF_00109"/>
    </source>
</evidence>
<evidence type="ECO:0000256" key="5">
    <source>
        <dbReference type="ARBA" id="ARBA00022679"/>
    </source>
</evidence>
<evidence type="ECO:0000256" key="10">
    <source>
        <dbReference type="ARBA" id="ARBA00048567"/>
    </source>
</evidence>
<keyword evidence="9 11" id="KW-0057">Aromatic amino acid biosynthesis</keyword>
<name>A0A449BJD0_9MOLU</name>
<comment type="subcellular location">
    <subcellularLocation>
        <location evidence="11">Cytoplasm</location>
    </subcellularLocation>
</comment>
<dbReference type="Pfam" id="PF01202">
    <property type="entry name" value="SKI"/>
    <property type="match status" value="1"/>
</dbReference>
<comment type="similarity">
    <text evidence="2 11">Belongs to the shikimate kinase family.</text>
</comment>
<feature type="binding site" evidence="11">
    <location>
        <position position="56"/>
    </location>
    <ligand>
        <name>substrate</name>
    </ligand>
</feature>
<feature type="binding site" evidence="11">
    <location>
        <position position="77"/>
    </location>
    <ligand>
        <name>substrate</name>
    </ligand>
</feature>
<evidence type="ECO:0000256" key="1">
    <source>
        <dbReference type="ARBA" id="ARBA00004842"/>
    </source>
</evidence>
<evidence type="ECO:0000256" key="3">
    <source>
        <dbReference type="ARBA" id="ARBA00012154"/>
    </source>
</evidence>
<dbReference type="Gene3D" id="3.40.50.300">
    <property type="entry name" value="P-loop containing nucleotide triphosphate hydrolases"/>
    <property type="match status" value="1"/>
</dbReference>
<dbReference type="GO" id="GO:0009073">
    <property type="term" value="P:aromatic amino acid family biosynthetic process"/>
    <property type="evidence" value="ECO:0007669"/>
    <property type="project" value="UniProtKB-KW"/>
</dbReference>
<evidence type="ECO:0000256" key="9">
    <source>
        <dbReference type="ARBA" id="ARBA00023141"/>
    </source>
</evidence>
<dbReference type="GO" id="GO:0004765">
    <property type="term" value="F:shikimate kinase activity"/>
    <property type="evidence" value="ECO:0007669"/>
    <property type="project" value="UniProtKB-UniRule"/>
</dbReference>
<dbReference type="GO" id="GO:0000287">
    <property type="term" value="F:magnesium ion binding"/>
    <property type="evidence" value="ECO:0007669"/>
    <property type="project" value="UniProtKB-UniRule"/>
</dbReference>
<dbReference type="RefSeq" id="WP_035369328.1">
    <property type="nucleotide sequence ID" value="NZ_LR215050.1"/>
</dbReference>
<dbReference type="AlphaFoldDB" id="A0A449BJD0"/>